<dbReference type="SUPFAM" id="SSF49785">
    <property type="entry name" value="Galactose-binding domain-like"/>
    <property type="match status" value="1"/>
</dbReference>
<keyword evidence="7" id="KW-0119">Carbohydrate metabolism</keyword>
<feature type="domain" description="F5/8 type C" evidence="5">
    <location>
        <begin position="369"/>
        <end position="524"/>
    </location>
</feature>
<evidence type="ECO:0000256" key="3">
    <source>
        <dbReference type="ARBA" id="ARBA00023295"/>
    </source>
</evidence>
<dbReference type="Pfam" id="PF00754">
    <property type="entry name" value="F5_F8_type_C"/>
    <property type="match status" value="1"/>
</dbReference>
<dbReference type="Gene3D" id="2.60.40.10">
    <property type="entry name" value="Immunoglobulins"/>
    <property type="match status" value="1"/>
</dbReference>
<dbReference type="InterPro" id="IPR006710">
    <property type="entry name" value="Glyco_hydro_43"/>
</dbReference>
<dbReference type="SUPFAM" id="SSF49265">
    <property type="entry name" value="Fibronectin type III"/>
    <property type="match status" value="1"/>
</dbReference>
<keyword evidence="7" id="KW-0858">Xylan degradation</keyword>
<dbReference type="GO" id="GO:0004553">
    <property type="term" value="F:hydrolase activity, hydrolyzing O-glycosyl compounds"/>
    <property type="evidence" value="ECO:0007669"/>
    <property type="project" value="InterPro"/>
</dbReference>
<dbReference type="InterPro" id="IPR023296">
    <property type="entry name" value="Glyco_hydro_beta-prop_sf"/>
</dbReference>
<protein>
    <submittedName>
        <fullName evidence="7">1,4-beta-xylanase</fullName>
    </submittedName>
</protein>
<name>A0A4Q9FKG1_9FLAO</name>
<gene>
    <name evidence="7" type="ORF">EYD45_03660</name>
</gene>
<dbReference type="SUPFAM" id="SSF75005">
    <property type="entry name" value="Arabinanase/levansucrase/invertase"/>
    <property type="match status" value="1"/>
</dbReference>
<evidence type="ECO:0000313" key="7">
    <source>
        <dbReference type="EMBL" id="TBN05385.1"/>
    </source>
</evidence>
<dbReference type="InterPro" id="IPR000421">
    <property type="entry name" value="FA58C"/>
</dbReference>
<evidence type="ECO:0000256" key="4">
    <source>
        <dbReference type="PIRSR" id="PIRSR606710-2"/>
    </source>
</evidence>
<evidence type="ECO:0000259" key="6">
    <source>
        <dbReference type="PROSITE" id="PS50853"/>
    </source>
</evidence>
<dbReference type="InterPro" id="IPR003961">
    <property type="entry name" value="FN3_dom"/>
</dbReference>
<sequence>MNTKQLKIFFVILCITGFQACKRSNHKEGNQSVVSSSIKKLETYCNPLDIDYTYMVYNSSRNLSYRSGADPAVIEFKGEYYMFVTRSFGYWHSKDLVNWKFIKPQQWFFEGCNAPTAFNYKDSLVYFAGDPAGYGSILYTEDPKSGKWTPTPSISKNIQDSELFIDDDGKTYLYWGSSNLHPIRVKMLNKDDRFLETGVKKELINLVEAEHGWERFGENNFHPRLKEGYMEGASMTKHNGKYYLQYAAPGTQFNVYADGAYIGDTPLGPFKYMKNNPMSFKPGGFTNGAGHGITVKQTNGQYWHFATMALASNAQWERRLCMFPTYFDDEGLMYSTTDYGDYPRYVPNHPTKAGQHNGWMLLSYNGNVTVSTSLKQVMKFTSNNDEVEVDELPMEKNSNGDITAKVLTDENPKTFWVAEANDNKQWIRIEMKHPEKIHALQLNFHDHKTGIYTRVEGLKHRFSIDVSEDGENWETIVDRSKSNIDAPNAYIELDAPVRAKYVRYNNVEVPGANFAMSEFRVFGLGFGKAPDGVTGFNIARETDRRDATFSWNAVQGAQGYNIRWGIAPDKLYQSWLVYDKTEHFMRCLDRDTPYYFTIEAFNENGISERSEILFIE</sequence>
<keyword evidence="2 7" id="KW-0378">Hydrolase</keyword>
<dbReference type="InterPro" id="IPR051795">
    <property type="entry name" value="Glycosyl_Hydrlase_43"/>
</dbReference>
<dbReference type="PANTHER" id="PTHR42812:SF12">
    <property type="entry name" value="BETA-XYLOSIDASE-RELATED"/>
    <property type="match status" value="1"/>
</dbReference>
<evidence type="ECO:0000256" key="2">
    <source>
        <dbReference type="ARBA" id="ARBA00022801"/>
    </source>
</evidence>
<dbReference type="PROSITE" id="PS50853">
    <property type="entry name" value="FN3"/>
    <property type="match status" value="1"/>
</dbReference>
<comment type="caution">
    <text evidence="7">The sequence shown here is derived from an EMBL/GenBank/DDBJ whole genome shotgun (WGS) entry which is preliminary data.</text>
</comment>
<accession>A0A4Q9FKG1</accession>
<dbReference type="InterPro" id="IPR036116">
    <property type="entry name" value="FN3_sf"/>
</dbReference>
<dbReference type="PROSITE" id="PS51257">
    <property type="entry name" value="PROKAR_LIPOPROTEIN"/>
    <property type="match status" value="1"/>
</dbReference>
<dbReference type="InterPro" id="IPR013783">
    <property type="entry name" value="Ig-like_fold"/>
</dbReference>
<dbReference type="RefSeq" id="WP_130963004.1">
    <property type="nucleotide sequence ID" value="NZ_SIRT01000002.1"/>
</dbReference>
<dbReference type="OrthoDB" id="9801455at2"/>
<evidence type="ECO:0000259" key="5">
    <source>
        <dbReference type="PROSITE" id="PS50022"/>
    </source>
</evidence>
<feature type="site" description="Important for catalytic activity, responsible for pKa modulation of the active site Glu and correct orientation of both the proton donor and substrate" evidence="4">
    <location>
        <position position="160"/>
    </location>
</feature>
<dbReference type="Pfam" id="PF04616">
    <property type="entry name" value="Glyco_hydro_43"/>
    <property type="match status" value="1"/>
</dbReference>
<keyword evidence="8" id="KW-1185">Reference proteome</keyword>
<dbReference type="Gene3D" id="2.115.10.20">
    <property type="entry name" value="Glycosyl hydrolase domain, family 43"/>
    <property type="match status" value="1"/>
</dbReference>
<dbReference type="Proteomes" id="UP000291142">
    <property type="component" value="Unassembled WGS sequence"/>
</dbReference>
<dbReference type="EMBL" id="SIRT01000002">
    <property type="protein sequence ID" value="TBN05385.1"/>
    <property type="molecule type" value="Genomic_DNA"/>
</dbReference>
<organism evidence="7 8">
    <name type="scientific">Hyunsoonleella flava</name>
    <dbReference type="NCBI Taxonomy" id="2527939"/>
    <lineage>
        <taxon>Bacteria</taxon>
        <taxon>Pseudomonadati</taxon>
        <taxon>Bacteroidota</taxon>
        <taxon>Flavobacteriia</taxon>
        <taxon>Flavobacteriales</taxon>
        <taxon>Flavobacteriaceae</taxon>
    </lineage>
</organism>
<dbReference type="CDD" id="cd08982">
    <property type="entry name" value="GH43-like"/>
    <property type="match status" value="1"/>
</dbReference>
<dbReference type="AlphaFoldDB" id="A0A4Q9FKG1"/>
<keyword evidence="3 7" id="KW-0326">Glycosidase</keyword>
<comment type="similarity">
    <text evidence="1">Belongs to the glycosyl hydrolase 43 family.</text>
</comment>
<reference evidence="7 8" key="1">
    <citation type="submission" date="2019-02" db="EMBL/GenBank/DDBJ databases">
        <title>Hyunsoonleella sp., isolated from marine sediment.</title>
        <authorList>
            <person name="Liu B.-T."/>
        </authorList>
    </citation>
    <scope>NUCLEOTIDE SEQUENCE [LARGE SCALE GENOMIC DNA]</scope>
    <source>
        <strain evidence="7 8">T58</strain>
    </source>
</reference>
<keyword evidence="7" id="KW-0624">Polysaccharide degradation</keyword>
<dbReference type="GO" id="GO:0045493">
    <property type="term" value="P:xylan catabolic process"/>
    <property type="evidence" value="ECO:0007669"/>
    <property type="project" value="UniProtKB-KW"/>
</dbReference>
<evidence type="ECO:0000313" key="8">
    <source>
        <dbReference type="Proteomes" id="UP000291142"/>
    </source>
</evidence>
<dbReference type="CDD" id="cd00063">
    <property type="entry name" value="FN3"/>
    <property type="match status" value="1"/>
</dbReference>
<dbReference type="PANTHER" id="PTHR42812">
    <property type="entry name" value="BETA-XYLOSIDASE"/>
    <property type="match status" value="1"/>
</dbReference>
<feature type="domain" description="Fibronectin type-III" evidence="6">
    <location>
        <begin position="529"/>
        <end position="616"/>
    </location>
</feature>
<dbReference type="PROSITE" id="PS50022">
    <property type="entry name" value="FA58C_3"/>
    <property type="match status" value="1"/>
</dbReference>
<proteinExistence type="inferred from homology"/>
<dbReference type="InterPro" id="IPR008979">
    <property type="entry name" value="Galactose-bd-like_sf"/>
</dbReference>
<evidence type="ECO:0000256" key="1">
    <source>
        <dbReference type="ARBA" id="ARBA00009865"/>
    </source>
</evidence>
<dbReference type="Gene3D" id="2.60.120.260">
    <property type="entry name" value="Galactose-binding domain-like"/>
    <property type="match status" value="1"/>
</dbReference>